<organism evidence="1">
    <name type="scientific">Anguilla anguilla</name>
    <name type="common">European freshwater eel</name>
    <name type="synonym">Muraena anguilla</name>
    <dbReference type="NCBI Taxonomy" id="7936"/>
    <lineage>
        <taxon>Eukaryota</taxon>
        <taxon>Metazoa</taxon>
        <taxon>Chordata</taxon>
        <taxon>Craniata</taxon>
        <taxon>Vertebrata</taxon>
        <taxon>Euteleostomi</taxon>
        <taxon>Actinopterygii</taxon>
        <taxon>Neopterygii</taxon>
        <taxon>Teleostei</taxon>
        <taxon>Anguilliformes</taxon>
        <taxon>Anguillidae</taxon>
        <taxon>Anguilla</taxon>
    </lineage>
</organism>
<dbReference type="EMBL" id="GBXM01025828">
    <property type="protein sequence ID" value="JAH82749.1"/>
    <property type="molecule type" value="Transcribed_RNA"/>
</dbReference>
<name>A0A0E9VX99_ANGAN</name>
<reference evidence="1" key="2">
    <citation type="journal article" date="2015" name="Fish Shellfish Immunol.">
        <title>Early steps in the European eel (Anguilla anguilla)-Vibrio vulnificus interaction in the gills: Role of the RtxA13 toxin.</title>
        <authorList>
            <person name="Callol A."/>
            <person name="Pajuelo D."/>
            <person name="Ebbesson L."/>
            <person name="Teles M."/>
            <person name="MacKenzie S."/>
            <person name="Amaro C."/>
        </authorList>
    </citation>
    <scope>NUCLEOTIDE SEQUENCE</scope>
</reference>
<sequence>MAEMAAAALLDILNPRGPPCPEPLREWMLCESVYCGVRAPC</sequence>
<proteinExistence type="predicted"/>
<protein>
    <submittedName>
        <fullName evidence="1">Uncharacterized protein</fullName>
    </submittedName>
</protein>
<reference evidence="1" key="1">
    <citation type="submission" date="2014-11" db="EMBL/GenBank/DDBJ databases">
        <authorList>
            <person name="Amaro Gonzalez C."/>
        </authorList>
    </citation>
    <scope>NUCLEOTIDE SEQUENCE</scope>
</reference>
<accession>A0A0E9VX99</accession>
<evidence type="ECO:0000313" key="1">
    <source>
        <dbReference type="EMBL" id="JAH82749.1"/>
    </source>
</evidence>
<dbReference type="AlphaFoldDB" id="A0A0E9VX99"/>